<dbReference type="EMBL" id="JANBPK010001235">
    <property type="protein sequence ID" value="KAJ2924243.1"/>
    <property type="molecule type" value="Genomic_DNA"/>
</dbReference>
<evidence type="ECO:0000256" key="1">
    <source>
        <dbReference type="SAM" id="MobiDB-lite"/>
    </source>
</evidence>
<name>A0A9W8J4V4_9AGAR</name>
<proteinExistence type="predicted"/>
<gene>
    <name evidence="2" type="ORF">H1R20_g12850</name>
</gene>
<feature type="compositionally biased region" description="Polar residues" evidence="1">
    <location>
        <begin position="329"/>
        <end position="346"/>
    </location>
</feature>
<keyword evidence="3" id="KW-1185">Reference proteome</keyword>
<evidence type="ECO:0000313" key="3">
    <source>
        <dbReference type="Proteomes" id="UP001140091"/>
    </source>
</evidence>
<dbReference type="AlphaFoldDB" id="A0A9W8J4V4"/>
<reference evidence="2" key="1">
    <citation type="submission" date="2022-06" db="EMBL/GenBank/DDBJ databases">
        <title>Genome Sequence of Candolleomyces eurysporus.</title>
        <authorList>
            <person name="Buettner E."/>
        </authorList>
    </citation>
    <scope>NUCLEOTIDE SEQUENCE</scope>
    <source>
        <strain evidence="2">VTCC 930004</strain>
    </source>
</reference>
<feature type="non-terminal residue" evidence="2">
    <location>
        <position position="1"/>
    </location>
</feature>
<dbReference type="Proteomes" id="UP001140091">
    <property type="component" value="Unassembled WGS sequence"/>
</dbReference>
<feature type="compositionally biased region" description="Polar residues" evidence="1">
    <location>
        <begin position="354"/>
        <end position="367"/>
    </location>
</feature>
<sequence>MYERYQSTTRKYQPFWDFINPAFLEKWPILPAGTKVEDLDETAFKNYSESLNKLYERIKMWYRWKCGTRSRNTSSTVTSKDIKEVYADSGTRQAKEYEVFVKLNNNIFVPEWNEECQRQGLRGRSKLTVWHKVARKLWDKATEDQKAAVRAYLATSLKDGEGTDLPDPCTPSDYQKYWEKIPALLSKTVAPVVRKAGVLVFLTVVGPVPQAGGQILATSYVNFPHCSFIVDLTKHVHFLAGSLQFGDKPETPLFSNIWVDHDRVLVNQLASFAGHYEFTPDICAQRSLLHAQKPETNLKAPDLGEGPSGEQGVPASQDLGDPVNPAGEGSSSEAPVTPPTNQTTGQPEAPSSPVAPNQTASFCQSSIVPPPLTQPNSTITIGGTSFTYDPTNFNIPDFDFDLLDEAEWANSEVLETMMRSNAPPILSNESVSEEAYHLGTAMPNLADPGSNTPANAPHALHAPAFNILANTPPIQHAPVPHIAAPTRTVKVQAPNVYVAASTGQAPPSTHAPVPAMSPVVVPPAIPAQDAQAKGIVVTPPSTNVPIVGPPPVRQPAASAPPMAPTSVLASTPATIMPPVAPTSTSVPALPSLHAPATNVLPLAPPGSNSNAGTLVSFQPSTITMPTTWSTAPATTTNTAAVQSSFSLHVSNNSTPAFNIDIVKATDQIQQDRAPFQDLDNGIRRSSRAPVPSTRLEKLNKIGDNILPPRPPPGAIGEPEEPSWFAPTYKYLKNSSLGQEWDSLVEKWAGYEQMKGWKSGKGLPAKGRPEEWSQWTSKARHGARNYKSTPNVEDPNELGIYIGKWVATFNDADFGRTGPNGVVSLLTMMVWWGIPALTPSSWNDDSRPQWRILLQDLIRRFDGLLTNTAKRPYEGSGTNENQENKR</sequence>
<accession>A0A9W8J4V4</accession>
<organism evidence="2 3">
    <name type="scientific">Candolleomyces eurysporus</name>
    <dbReference type="NCBI Taxonomy" id="2828524"/>
    <lineage>
        <taxon>Eukaryota</taxon>
        <taxon>Fungi</taxon>
        <taxon>Dikarya</taxon>
        <taxon>Basidiomycota</taxon>
        <taxon>Agaricomycotina</taxon>
        <taxon>Agaricomycetes</taxon>
        <taxon>Agaricomycetidae</taxon>
        <taxon>Agaricales</taxon>
        <taxon>Agaricineae</taxon>
        <taxon>Psathyrellaceae</taxon>
        <taxon>Candolleomyces</taxon>
    </lineage>
</organism>
<evidence type="ECO:0000313" key="2">
    <source>
        <dbReference type="EMBL" id="KAJ2924243.1"/>
    </source>
</evidence>
<protein>
    <submittedName>
        <fullName evidence="2">Uncharacterized protein</fullName>
    </submittedName>
</protein>
<comment type="caution">
    <text evidence="2">The sequence shown here is derived from an EMBL/GenBank/DDBJ whole genome shotgun (WGS) entry which is preliminary data.</text>
</comment>
<feature type="region of interest" description="Disordered" evidence="1">
    <location>
        <begin position="297"/>
        <end position="373"/>
    </location>
</feature>